<accession>A0A8S1VAN5</accession>
<feature type="region of interest" description="Disordered" evidence="1">
    <location>
        <begin position="1309"/>
        <end position="1365"/>
    </location>
</feature>
<gene>
    <name evidence="2" type="ORF">POCTA_138.1.T0640068</name>
</gene>
<sequence length="1365" mass="162210">MGVCCSKQKEREDGIREQIAQTVVEQQKIKEEEEQEQIQIQCYSSGRKSQTYQFNQVDICNLVTQAGNEDAPVDMEQIKTEKVKKKKQEHQKDDANYLRKMDHVLSVKSIVVQLQQEGDMKYYKISMLINYKDLLYNVNLNGALTTELGFKYFTLNPKKFEEASKYSRFLTFFSNDNYFNVDKECTNNFNSFDKLLNVERSLQEVQANLQKLQRRQTTNGLQEKKPQTCLVNQTNQEMLEVITVVDIEQQSRFLTILFHLLIQKYFKKLELHIVFITNATFLFEILPQFDQPNVYRLALFYDKLDYSLKDLQNMCLRNQMELSKLLYQKLSLNLIEIFYQCYSNYLYRLNFTLSTIFYVSKFRAFKLQTFGRLKYLLKFGYTGDDVLKELDEKKMRLFEKAFKKDLFALCDLLVYFKKINKISLKQIQSQRKKYFQSISKGEDLADDNYLVYVDQIFSSQSDRYVLEFIRMALYANQVKSVDKTLEDTLPIIEQLQKMIADYESNLDLGVKGKEPQHNTDFQIQENPIETQNRDNDLDDSVDLDNNQKYLKSFQFDFNSEYEELSINKDKYTETQLIYKELLYSSLLLQDEFQIYYEKFKRCQKQKQEEAYAEILNAFYQLKSMNDDSWEFRLKMISKLMNRPIEIMNSIFETFIDQFHITIMFQILTISQRKPLPLLNQFQKSINKQLQTKVLMDRKLRSHNSSKGIIEQKKYIMVQLMYAQSYLNNNNFYQAVQKIQKVIGFQLKNQHQASLFYAYSLLISGEIQKESLQPVSAMLNLEMSQVIYDSYFPEFIAIEEAQEQSDNLVKDKITQKFQYINVQNLATSNKAKLEFLLGISYLEVHDQDNSLKCLKVAEMLLLRSFDIFSDEVVIVVLKQLQLYVLQDDIGSAFKIMHSYTKCMNQWYRDGKSFKSKIMSKLQFVIGNIFEFNGQYLGALRYIERSNRTYTNSKSNNFIIQMHFQAKKLNLIQKIKAIFLNIRNKQEQKNSNDLTLFQTLNEHMAQTFLTQFYKQRFVQKSSLMLEKYGSSLIKVQYLQRLKLNDEALKFMKKTIKILNKTKKDELYAIISGYITYLSLQNSKKHSQLQLLRNQIEISERYFIFPIKEYHLLKCFIYLMILYTKMNETKQIQEIDTKIQQVIEDFYEILQWQTISNNQCKNAPNKFELLIKKGKISLLYQISSIVELIEYYNNLKKQIFDVMFHGKQLMELYKTIRSDFEMFIKQINSQLLRQKQNCLFGSCSQMKIKNTVYQDEHKHLNKIQNTLYAQSCHDEEINTNQNKDDQLKIILDIRSAQEDMLTRKNLRISKFKQSNKVEDQKSNHSQDNASKRQKSANNSYYLKQNDFKKSNKLNPFEGTLKKTQKSIL</sequence>
<comment type="caution">
    <text evidence="2">The sequence shown here is derived from an EMBL/GenBank/DDBJ whole genome shotgun (WGS) entry which is preliminary data.</text>
</comment>
<keyword evidence="3" id="KW-1185">Reference proteome</keyword>
<evidence type="ECO:0000313" key="3">
    <source>
        <dbReference type="Proteomes" id="UP000683925"/>
    </source>
</evidence>
<reference evidence="2" key="1">
    <citation type="submission" date="2021-01" db="EMBL/GenBank/DDBJ databases">
        <authorList>
            <consortium name="Genoscope - CEA"/>
            <person name="William W."/>
        </authorList>
    </citation>
    <scope>NUCLEOTIDE SEQUENCE</scope>
</reference>
<organism evidence="2 3">
    <name type="scientific">Paramecium octaurelia</name>
    <dbReference type="NCBI Taxonomy" id="43137"/>
    <lineage>
        <taxon>Eukaryota</taxon>
        <taxon>Sar</taxon>
        <taxon>Alveolata</taxon>
        <taxon>Ciliophora</taxon>
        <taxon>Intramacronucleata</taxon>
        <taxon>Oligohymenophorea</taxon>
        <taxon>Peniculida</taxon>
        <taxon>Parameciidae</taxon>
        <taxon>Paramecium</taxon>
    </lineage>
</organism>
<protein>
    <submittedName>
        <fullName evidence="2">Uncharacterized protein</fullName>
    </submittedName>
</protein>
<dbReference type="EMBL" id="CAJJDP010000063">
    <property type="protein sequence ID" value="CAD8174608.1"/>
    <property type="molecule type" value="Genomic_DNA"/>
</dbReference>
<evidence type="ECO:0000313" key="2">
    <source>
        <dbReference type="EMBL" id="CAD8174608.1"/>
    </source>
</evidence>
<proteinExistence type="predicted"/>
<name>A0A8S1VAN5_PAROT</name>
<feature type="compositionally biased region" description="Basic and acidic residues" evidence="1">
    <location>
        <begin position="1312"/>
        <end position="1321"/>
    </location>
</feature>
<dbReference type="OMA" id="EQIQIQC"/>
<evidence type="ECO:0000256" key="1">
    <source>
        <dbReference type="SAM" id="MobiDB-lite"/>
    </source>
</evidence>
<dbReference type="Proteomes" id="UP000683925">
    <property type="component" value="Unassembled WGS sequence"/>
</dbReference>
<dbReference type="OrthoDB" id="10329094at2759"/>